<dbReference type="Gene3D" id="1.10.357.10">
    <property type="entry name" value="Tetracycline Repressor, domain 2"/>
    <property type="match status" value="1"/>
</dbReference>
<comment type="caution">
    <text evidence="1">The sequence shown here is derived from an EMBL/GenBank/DDBJ whole genome shotgun (WGS) entry which is preliminary data.</text>
</comment>
<dbReference type="OMA" id="AWAANDE"/>
<accession>A0A100XGN5</accession>
<dbReference type="SUPFAM" id="SSF46689">
    <property type="entry name" value="Homeodomain-like"/>
    <property type="match status" value="1"/>
</dbReference>
<evidence type="ECO:0000313" key="1">
    <source>
        <dbReference type="EMBL" id="GAT16199.1"/>
    </source>
</evidence>
<sequence>MHKIVEREDYFSAAIDILAEDDHGGLKITPLCRRLQVTSGSFYNYFGGWANFKTELLEFWLDDRTVQLAEAARRHEDAEQGMIALIEFSCGLPHRAEAAIRAWSHSDGEVLKIQSTVDEQRYRVTFDILERLLGDATDAEHRARLALFVTTGYQQVQPLPEVEHLRRSLHMVFADILPALA</sequence>
<dbReference type="Proteomes" id="UP000069654">
    <property type="component" value="Unassembled WGS sequence"/>
</dbReference>
<reference evidence="1 2" key="1">
    <citation type="journal article" date="2016" name="Genome Announc.">
        <title>Draft Genome Sequences of Five Rapidly Growing Mycobacterium Species, M. thermoresistibile, M. fortuitum subsp. acetamidolyticum, M. canariasense, M. brisbanense, and M. novocastrense.</title>
        <authorList>
            <person name="Katahira K."/>
            <person name="Ogura Y."/>
            <person name="Gotoh Y."/>
            <person name="Hayashi T."/>
        </authorList>
    </citation>
    <scope>NUCLEOTIDE SEQUENCE [LARGE SCALE GENOMIC DNA]</scope>
    <source>
        <strain evidence="1 2">JCM6362</strain>
    </source>
</reference>
<evidence type="ECO:0000313" key="2">
    <source>
        <dbReference type="Proteomes" id="UP000069654"/>
    </source>
</evidence>
<name>A0A100XGN5_MYCTH</name>
<dbReference type="STRING" id="1797.RMCT_3168"/>
<protein>
    <submittedName>
        <fullName evidence="1">Transcriptional regulator</fullName>
    </submittedName>
</protein>
<dbReference type="EMBL" id="BCTB01000036">
    <property type="protein sequence ID" value="GAT16199.1"/>
    <property type="molecule type" value="Genomic_DNA"/>
</dbReference>
<organism evidence="1 2">
    <name type="scientific">Mycolicibacterium thermoresistibile</name>
    <name type="common">Mycobacterium thermoresistibile</name>
    <dbReference type="NCBI Taxonomy" id="1797"/>
    <lineage>
        <taxon>Bacteria</taxon>
        <taxon>Bacillati</taxon>
        <taxon>Actinomycetota</taxon>
        <taxon>Actinomycetes</taxon>
        <taxon>Mycobacteriales</taxon>
        <taxon>Mycobacteriaceae</taxon>
        <taxon>Mycolicibacterium</taxon>
    </lineage>
</organism>
<proteinExistence type="predicted"/>
<dbReference type="AlphaFoldDB" id="A0A100XGN5"/>
<dbReference type="RefSeq" id="WP_003923554.1">
    <property type="nucleotide sequence ID" value="NZ_BCTB01000036.1"/>
</dbReference>
<gene>
    <name evidence="1" type="ORF">RMCT_3168</name>
</gene>
<dbReference type="OrthoDB" id="3218408at2"/>
<dbReference type="InterPro" id="IPR009057">
    <property type="entry name" value="Homeodomain-like_sf"/>
</dbReference>
<reference evidence="2" key="2">
    <citation type="submission" date="2016-02" db="EMBL/GenBank/DDBJ databases">
        <title>Draft genome sequence of five rapidly growing Mycobacterium species.</title>
        <authorList>
            <person name="Katahira K."/>
            <person name="Gotou Y."/>
            <person name="Iida K."/>
            <person name="Ogura Y."/>
            <person name="Hayashi T."/>
        </authorList>
    </citation>
    <scope>NUCLEOTIDE SEQUENCE [LARGE SCALE GENOMIC DNA]</scope>
    <source>
        <strain evidence="2">JCM6362</strain>
    </source>
</reference>